<evidence type="ECO:0000313" key="1">
    <source>
        <dbReference type="EMBL" id="PKC71079.1"/>
    </source>
</evidence>
<reference evidence="1 2" key="1">
    <citation type="submission" date="2017-10" db="EMBL/GenBank/DDBJ databases">
        <title>Extensive intraspecific genome diversity in a model arbuscular mycorrhizal fungus.</title>
        <authorList>
            <person name="Chen E.C.H."/>
            <person name="Morin E."/>
            <person name="Baudet D."/>
            <person name="Noel J."/>
            <person name="Ndikumana S."/>
            <person name="Charron P."/>
            <person name="St-Onge C."/>
            <person name="Giorgi J."/>
            <person name="Grigoriev I.V."/>
            <person name="Roux C."/>
            <person name="Martin F.M."/>
            <person name="Corradi N."/>
        </authorList>
    </citation>
    <scope>NUCLEOTIDE SEQUENCE [LARGE SCALE GENOMIC DNA]</scope>
    <source>
        <strain evidence="1 2">A1</strain>
    </source>
</reference>
<proteinExistence type="predicted"/>
<dbReference type="Proteomes" id="UP000232688">
    <property type="component" value="Unassembled WGS sequence"/>
</dbReference>
<organism evidence="1 2">
    <name type="scientific">Rhizophagus irregularis</name>
    <dbReference type="NCBI Taxonomy" id="588596"/>
    <lineage>
        <taxon>Eukaryota</taxon>
        <taxon>Fungi</taxon>
        <taxon>Fungi incertae sedis</taxon>
        <taxon>Mucoromycota</taxon>
        <taxon>Glomeromycotina</taxon>
        <taxon>Glomeromycetes</taxon>
        <taxon>Glomerales</taxon>
        <taxon>Glomeraceae</taxon>
        <taxon>Rhizophagus</taxon>
    </lineage>
</organism>
<evidence type="ECO:0000313" key="2">
    <source>
        <dbReference type="Proteomes" id="UP000232688"/>
    </source>
</evidence>
<protein>
    <submittedName>
        <fullName evidence="1">Uncharacterized protein</fullName>
    </submittedName>
</protein>
<comment type="caution">
    <text evidence="1">The sequence shown here is derived from an EMBL/GenBank/DDBJ whole genome shotgun (WGS) entry which is preliminary data.</text>
</comment>
<dbReference type="VEuPathDB" id="FungiDB:FUN_020206"/>
<name>A0A2N0S6A1_9GLOM</name>
<reference evidence="1 2" key="2">
    <citation type="submission" date="2017-10" db="EMBL/GenBank/DDBJ databases">
        <title>Genome analyses suggest a sexual origin of heterokaryosis in a supposedly ancient asexual fungus.</title>
        <authorList>
            <person name="Corradi N."/>
            <person name="Sedzielewska K."/>
            <person name="Noel J."/>
            <person name="Charron P."/>
            <person name="Farinelli L."/>
            <person name="Marton T."/>
            <person name="Kruger M."/>
            <person name="Pelin A."/>
            <person name="Brachmann A."/>
            <person name="Corradi N."/>
        </authorList>
    </citation>
    <scope>NUCLEOTIDE SEQUENCE [LARGE SCALE GENOMIC DNA]</scope>
    <source>
        <strain evidence="1 2">A1</strain>
    </source>
</reference>
<accession>A0A2N0S6A1</accession>
<sequence length="151" mass="17403">MEKNLPTGAKKKKIIPPGSPEWIDKIKAIQQEYETYYELLKIAEDQEAKFLGTSSKHLHKRKGLKTKSYNASDEDFKTFQPDYFEVCDASAPQYEDKGNTSDETTTLELRPNKRNTILKNPYISKEIFYYPTAVLHLQTPKSITTEPYSTS</sequence>
<dbReference type="VEuPathDB" id="FungiDB:RhiirFUN_019181"/>
<dbReference type="EMBL" id="LLXH01000185">
    <property type="protein sequence ID" value="PKC71079.1"/>
    <property type="molecule type" value="Genomic_DNA"/>
</dbReference>
<dbReference type="AlphaFoldDB" id="A0A2N0S6A1"/>
<gene>
    <name evidence="1" type="ORF">RhiirA1_453943</name>
</gene>
<dbReference type="VEuPathDB" id="FungiDB:RhiirA1_453943"/>